<feature type="domain" description="ABC transmembrane type-2" evidence="7">
    <location>
        <begin position="29"/>
        <end position="264"/>
    </location>
</feature>
<dbReference type="GO" id="GO:0046677">
    <property type="term" value="P:response to antibiotic"/>
    <property type="evidence" value="ECO:0007669"/>
    <property type="project" value="UniProtKB-KW"/>
</dbReference>
<protein>
    <recommendedName>
        <fullName evidence="6">Transport permease protein</fullName>
    </recommendedName>
</protein>
<dbReference type="Pfam" id="PF01061">
    <property type="entry name" value="ABC2_membrane"/>
    <property type="match status" value="1"/>
</dbReference>
<dbReference type="PANTHER" id="PTHR43229:SF6">
    <property type="entry name" value="ABC-TYPE MULTIDRUG TRANSPORT SYSTEM, PERMEASE COMPONENT"/>
    <property type="match status" value="1"/>
</dbReference>
<feature type="transmembrane region" description="Helical" evidence="6">
    <location>
        <begin position="61"/>
        <end position="86"/>
    </location>
</feature>
<feature type="transmembrane region" description="Helical" evidence="6">
    <location>
        <begin position="177"/>
        <end position="196"/>
    </location>
</feature>
<comment type="subcellular location">
    <subcellularLocation>
        <location evidence="6">Cell membrane</location>
        <topology evidence="6">Multi-pass membrane protein</topology>
    </subcellularLocation>
    <subcellularLocation>
        <location evidence="1">Membrane</location>
        <topology evidence="1">Multi-pass membrane protein</topology>
    </subcellularLocation>
</comment>
<keyword evidence="5" id="KW-0046">Antibiotic resistance</keyword>
<dbReference type="EMBL" id="JACHJQ010000014">
    <property type="protein sequence ID" value="MBB4912553.1"/>
    <property type="molecule type" value="Genomic_DNA"/>
</dbReference>
<evidence type="ECO:0000256" key="5">
    <source>
        <dbReference type="ARBA" id="ARBA00023251"/>
    </source>
</evidence>
<evidence type="ECO:0000256" key="2">
    <source>
        <dbReference type="ARBA" id="ARBA00022692"/>
    </source>
</evidence>
<dbReference type="PANTHER" id="PTHR43229">
    <property type="entry name" value="NODULATION PROTEIN J"/>
    <property type="match status" value="1"/>
</dbReference>
<proteinExistence type="inferred from homology"/>
<dbReference type="RefSeq" id="WP_184816536.1">
    <property type="nucleotide sequence ID" value="NZ_JACHJQ010000014.1"/>
</dbReference>
<dbReference type="PIRSF" id="PIRSF006648">
    <property type="entry name" value="DrrB"/>
    <property type="match status" value="1"/>
</dbReference>
<dbReference type="Proteomes" id="UP000520767">
    <property type="component" value="Unassembled WGS sequence"/>
</dbReference>
<keyword evidence="6" id="KW-1003">Cell membrane</keyword>
<gene>
    <name evidence="8" type="ORF">FHR82_008825</name>
</gene>
<organism evidence="8 9">
    <name type="scientific">Actinophytocola algeriensis</name>
    <dbReference type="NCBI Taxonomy" id="1768010"/>
    <lineage>
        <taxon>Bacteria</taxon>
        <taxon>Bacillati</taxon>
        <taxon>Actinomycetota</taxon>
        <taxon>Actinomycetes</taxon>
        <taxon>Pseudonocardiales</taxon>
        <taxon>Pseudonocardiaceae</taxon>
    </lineage>
</organism>
<dbReference type="AlphaFoldDB" id="A0A7W7VJJ3"/>
<feature type="transmembrane region" description="Helical" evidence="6">
    <location>
        <begin position="31"/>
        <end position="49"/>
    </location>
</feature>
<comment type="caution">
    <text evidence="8">The sequence shown here is derived from an EMBL/GenBank/DDBJ whole genome shotgun (WGS) entry which is preliminary data.</text>
</comment>
<evidence type="ECO:0000259" key="7">
    <source>
        <dbReference type="PROSITE" id="PS51012"/>
    </source>
</evidence>
<evidence type="ECO:0000313" key="9">
    <source>
        <dbReference type="Proteomes" id="UP000520767"/>
    </source>
</evidence>
<feature type="transmembrane region" description="Helical" evidence="6">
    <location>
        <begin position="144"/>
        <end position="165"/>
    </location>
</feature>
<dbReference type="PROSITE" id="PS51012">
    <property type="entry name" value="ABC_TM2"/>
    <property type="match status" value="1"/>
</dbReference>
<keyword evidence="4 6" id="KW-0472">Membrane</keyword>
<dbReference type="InterPro" id="IPR051784">
    <property type="entry name" value="Nod_factor_ABC_transporter"/>
</dbReference>
<evidence type="ECO:0000256" key="6">
    <source>
        <dbReference type="RuleBase" id="RU361157"/>
    </source>
</evidence>
<keyword evidence="6" id="KW-0813">Transport</keyword>
<comment type="similarity">
    <text evidence="6">Belongs to the ABC-2 integral membrane protein family.</text>
</comment>
<reference evidence="8 9" key="1">
    <citation type="submission" date="2020-08" db="EMBL/GenBank/DDBJ databases">
        <title>Genomic Encyclopedia of Type Strains, Phase III (KMG-III): the genomes of soil and plant-associated and newly described type strains.</title>
        <authorList>
            <person name="Whitman W."/>
        </authorList>
    </citation>
    <scope>NUCLEOTIDE SEQUENCE [LARGE SCALE GENOMIC DNA]</scope>
    <source>
        <strain evidence="8 9">CECT 8960</strain>
    </source>
</reference>
<dbReference type="InterPro" id="IPR013525">
    <property type="entry name" value="ABC2_TM"/>
</dbReference>
<name>A0A7W7VJJ3_9PSEU</name>
<dbReference type="GO" id="GO:0043190">
    <property type="term" value="C:ATP-binding cassette (ABC) transporter complex"/>
    <property type="evidence" value="ECO:0007669"/>
    <property type="project" value="InterPro"/>
</dbReference>
<keyword evidence="9" id="KW-1185">Reference proteome</keyword>
<keyword evidence="2 6" id="KW-0812">Transmembrane</keyword>
<evidence type="ECO:0000256" key="4">
    <source>
        <dbReference type="ARBA" id="ARBA00023136"/>
    </source>
</evidence>
<dbReference type="GO" id="GO:0140359">
    <property type="term" value="F:ABC-type transporter activity"/>
    <property type="evidence" value="ECO:0007669"/>
    <property type="project" value="InterPro"/>
</dbReference>
<dbReference type="InterPro" id="IPR047817">
    <property type="entry name" value="ABC2_TM_bact-type"/>
</dbReference>
<sequence>MTTAALPSTAGLGLSRGVAELKQFFRQKDHVIFTFTFPAFILVLLGSIFDDAYPGGVTVGQVFAASMVGAGIVATSFLNLGIGVALDREDGTLKRLRGTPMPAAAYFLGKVVLVAVASLAEVVLLLAVGMVVFDVTLPTEAARWFTFAWVFVLSIISCSLLGIAISSFAKSAQSAAAVTNLPYVGLQFMSGIYIPISELPDWMLTVGAVFPVKWAAQGFRSVFLPDSMMVQEAAGSWELGKTALVLGGWCAIGLVLCLLTFRWTNRRAG</sequence>
<feature type="transmembrane region" description="Helical" evidence="6">
    <location>
        <begin position="107"/>
        <end position="132"/>
    </location>
</feature>
<keyword evidence="3 6" id="KW-1133">Transmembrane helix</keyword>
<evidence type="ECO:0000256" key="3">
    <source>
        <dbReference type="ARBA" id="ARBA00022989"/>
    </source>
</evidence>
<dbReference type="InterPro" id="IPR000412">
    <property type="entry name" value="ABC_2_transport"/>
</dbReference>
<feature type="transmembrane region" description="Helical" evidence="6">
    <location>
        <begin position="243"/>
        <end position="261"/>
    </location>
</feature>
<accession>A0A7W7VJJ3</accession>
<evidence type="ECO:0000313" key="8">
    <source>
        <dbReference type="EMBL" id="MBB4912553.1"/>
    </source>
</evidence>
<evidence type="ECO:0000256" key="1">
    <source>
        <dbReference type="ARBA" id="ARBA00004141"/>
    </source>
</evidence>